<dbReference type="InterPro" id="IPR036259">
    <property type="entry name" value="MFS_trans_sf"/>
</dbReference>
<dbReference type="PANTHER" id="PTHR23511:SF34">
    <property type="entry name" value="SYNAPTIC VESICLE GLYCOPROTEIN 2"/>
    <property type="match status" value="1"/>
</dbReference>
<evidence type="ECO:0000259" key="7">
    <source>
        <dbReference type="PROSITE" id="PS50850"/>
    </source>
</evidence>
<evidence type="ECO:0000256" key="6">
    <source>
        <dbReference type="SAM" id="Phobius"/>
    </source>
</evidence>
<keyword evidence="9" id="KW-1185">Reference proteome</keyword>
<dbReference type="Gene3D" id="1.20.1250.20">
    <property type="entry name" value="MFS general substrate transporter like domains"/>
    <property type="match status" value="1"/>
</dbReference>
<dbReference type="RefSeq" id="WP_203922084.1">
    <property type="nucleotide sequence ID" value="NZ_BONZ01000068.1"/>
</dbReference>
<evidence type="ECO:0000256" key="2">
    <source>
        <dbReference type="ARBA" id="ARBA00022448"/>
    </source>
</evidence>
<dbReference type="InterPro" id="IPR005828">
    <property type="entry name" value="MFS_sugar_transport-like"/>
</dbReference>
<dbReference type="AlphaFoldDB" id="A0A8J3QYP1"/>
<protein>
    <submittedName>
        <fullName evidence="8">MFS transporter</fullName>
    </submittedName>
</protein>
<evidence type="ECO:0000256" key="3">
    <source>
        <dbReference type="ARBA" id="ARBA00022692"/>
    </source>
</evidence>
<dbReference type="SUPFAM" id="SSF103473">
    <property type="entry name" value="MFS general substrate transporter"/>
    <property type="match status" value="1"/>
</dbReference>
<feature type="transmembrane region" description="Helical" evidence="6">
    <location>
        <begin position="344"/>
        <end position="362"/>
    </location>
</feature>
<feature type="transmembrane region" description="Helical" evidence="6">
    <location>
        <begin position="281"/>
        <end position="304"/>
    </location>
</feature>
<dbReference type="InterPro" id="IPR005829">
    <property type="entry name" value="Sugar_transporter_CS"/>
</dbReference>
<feature type="transmembrane region" description="Helical" evidence="6">
    <location>
        <begin position="182"/>
        <end position="200"/>
    </location>
</feature>
<evidence type="ECO:0000256" key="5">
    <source>
        <dbReference type="ARBA" id="ARBA00023136"/>
    </source>
</evidence>
<dbReference type="GO" id="GO:0022857">
    <property type="term" value="F:transmembrane transporter activity"/>
    <property type="evidence" value="ECO:0007669"/>
    <property type="project" value="InterPro"/>
</dbReference>
<dbReference type="EMBL" id="BONZ01000068">
    <property type="protein sequence ID" value="GIH18577.1"/>
    <property type="molecule type" value="Genomic_DNA"/>
</dbReference>
<comment type="caution">
    <text evidence="8">The sequence shown here is derived from an EMBL/GenBank/DDBJ whole genome shotgun (WGS) entry which is preliminary data.</text>
</comment>
<reference evidence="8" key="1">
    <citation type="submission" date="2021-01" db="EMBL/GenBank/DDBJ databases">
        <title>Whole genome shotgun sequence of Rugosimonospora africana NBRC 104875.</title>
        <authorList>
            <person name="Komaki H."/>
            <person name="Tamura T."/>
        </authorList>
    </citation>
    <scope>NUCLEOTIDE SEQUENCE</scope>
    <source>
        <strain evidence="8">NBRC 104875</strain>
    </source>
</reference>
<dbReference type="CDD" id="cd17316">
    <property type="entry name" value="MFS_SV2_like"/>
    <property type="match status" value="1"/>
</dbReference>
<organism evidence="8 9">
    <name type="scientific">Rugosimonospora africana</name>
    <dbReference type="NCBI Taxonomy" id="556532"/>
    <lineage>
        <taxon>Bacteria</taxon>
        <taxon>Bacillati</taxon>
        <taxon>Actinomycetota</taxon>
        <taxon>Actinomycetes</taxon>
        <taxon>Micromonosporales</taxon>
        <taxon>Micromonosporaceae</taxon>
        <taxon>Rugosimonospora</taxon>
    </lineage>
</organism>
<feature type="transmembrane region" description="Helical" evidence="6">
    <location>
        <begin position="115"/>
        <end position="138"/>
    </location>
</feature>
<feature type="transmembrane region" description="Helical" evidence="6">
    <location>
        <begin position="91"/>
        <end position="109"/>
    </location>
</feature>
<feature type="transmembrane region" description="Helical" evidence="6">
    <location>
        <begin position="26"/>
        <end position="52"/>
    </location>
</feature>
<keyword evidence="2" id="KW-0813">Transport</keyword>
<feature type="transmembrane region" description="Helical" evidence="6">
    <location>
        <begin position="150"/>
        <end position="170"/>
    </location>
</feature>
<keyword evidence="4 6" id="KW-1133">Transmembrane helix</keyword>
<dbReference type="PROSITE" id="PS00217">
    <property type="entry name" value="SUGAR_TRANSPORT_2"/>
    <property type="match status" value="1"/>
</dbReference>
<sequence>MTADARAATLAARLDLLPVSRWHRMVTLIVGLGSFFDLYEVFLGGVLAPVLAKQWHLSSTGKSAVISSAFAGMFIGASLLSLAADRWGRRRIFMVNLLVYSLFSLASAFSPNLQVFLVLRFLAGIGIGAELVLVDAYLAEFLPARVRGRYIAWAYTVGFFGVPLVALVGARVIASARFGIDGWRWLLIGGGLAALVVLFSRRALEESPRWLAARGDFAAADAVVGRVEERVRAWMRRAGRPVPELSEATGRHAAELAAAQRREQRPRLVDMFRGRYRGRTIMMWTFQVLQTVAYYGFGSLAPIVLVSKGFTVTSSLGYAGLTYLGYPLGSLVSLPLVERFERKTLIIVSAIGIAVFGLIFGFSTSTPLIVAAGFLLTICSNVFSNAFHVYQTEIFPTAVRSSAIGIAYSLSRAASALLPFIAVAALDRLGAGGVFGGSAVLIAALCVDVWLLGPRTNGRALEDTAATS</sequence>
<keyword evidence="5 6" id="KW-0472">Membrane</keyword>
<evidence type="ECO:0000313" key="8">
    <source>
        <dbReference type="EMBL" id="GIH18577.1"/>
    </source>
</evidence>
<evidence type="ECO:0000313" key="9">
    <source>
        <dbReference type="Proteomes" id="UP000642748"/>
    </source>
</evidence>
<evidence type="ECO:0000256" key="4">
    <source>
        <dbReference type="ARBA" id="ARBA00022989"/>
    </source>
</evidence>
<dbReference type="InterPro" id="IPR020846">
    <property type="entry name" value="MFS_dom"/>
</dbReference>
<feature type="transmembrane region" description="Helical" evidence="6">
    <location>
        <begin position="402"/>
        <end position="426"/>
    </location>
</feature>
<dbReference type="GO" id="GO:0005886">
    <property type="term" value="C:plasma membrane"/>
    <property type="evidence" value="ECO:0007669"/>
    <property type="project" value="UniProtKB-SubCell"/>
</dbReference>
<proteinExistence type="predicted"/>
<dbReference type="PANTHER" id="PTHR23511">
    <property type="entry name" value="SYNAPTIC VESICLE GLYCOPROTEIN 2"/>
    <property type="match status" value="1"/>
</dbReference>
<name>A0A8J3QYP1_9ACTN</name>
<dbReference type="Pfam" id="PF00083">
    <property type="entry name" value="Sugar_tr"/>
    <property type="match status" value="1"/>
</dbReference>
<feature type="transmembrane region" description="Helical" evidence="6">
    <location>
        <begin position="64"/>
        <end position="84"/>
    </location>
</feature>
<evidence type="ECO:0000256" key="1">
    <source>
        <dbReference type="ARBA" id="ARBA00004651"/>
    </source>
</evidence>
<comment type="subcellular location">
    <subcellularLocation>
        <location evidence="1">Cell membrane</location>
        <topology evidence="1">Multi-pass membrane protein</topology>
    </subcellularLocation>
</comment>
<gene>
    <name evidence="8" type="primary">ydjE</name>
    <name evidence="8" type="ORF">Raf01_67490</name>
</gene>
<dbReference type="PROSITE" id="PS50850">
    <property type="entry name" value="MFS"/>
    <property type="match status" value="1"/>
</dbReference>
<feature type="transmembrane region" description="Helical" evidence="6">
    <location>
        <begin position="316"/>
        <end position="337"/>
    </location>
</feature>
<feature type="transmembrane region" description="Helical" evidence="6">
    <location>
        <begin position="432"/>
        <end position="452"/>
    </location>
</feature>
<keyword evidence="3 6" id="KW-0812">Transmembrane</keyword>
<dbReference type="Proteomes" id="UP000642748">
    <property type="component" value="Unassembled WGS sequence"/>
</dbReference>
<feature type="transmembrane region" description="Helical" evidence="6">
    <location>
        <begin position="368"/>
        <end position="390"/>
    </location>
</feature>
<accession>A0A8J3QYP1</accession>
<feature type="domain" description="Major facilitator superfamily (MFS) profile" evidence="7">
    <location>
        <begin position="26"/>
        <end position="457"/>
    </location>
</feature>